<protein>
    <recommendedName>
        <fullName evidence="1">PurM-like C-terminal domain-containing protein</fullName>
    </recommendedName>
</protein>
<dbReference type="Gene3D" id="3.90.650.10">
    <property type="entry name" value="PurM-like C-terminal domain"/>
    <property type="match status" value="1"/>
</dbReference>
<dbReference type="RefSeq" id="WP_204908193.1">
    <property type="nucleotide sequence ID" value="NZ_JACJLV010000007.1"/>
</dbReference>
<evidence type="ECO:0000259" key="1">
    <source>
        <dbReference type="Pfam" id="PF02769"/>
    </source>
</evidence>
<dbReference type="Pfam" id="PF02769">
    <property type="entry name" value="AIRS_C"/>
    <property type="match status" value="1"/>
</dbReference>
<dbReference type="InterPro" id="IPR036676">
    <property type="entry name" value="PurM-like_C_sf"/>
</dbReference>
<dbReference type="PANTHER" id="PTHR30303:SF4">
    <property type="entry name" value="HYDROGENASE EXPRESSION_FORMATION PROTEIN HYPE"/>
    <property type="match status" value="1"/>
</dbReference>
<reference evidence="2" key="2">
    <citation type="journal article" date="2021" name="Sci. Rep.">
        <title>The distribution of antibiotic resistance genes in chicken gut microbiota commensals.</title>
        <authorList>
            <person name="Juricova H."/>
            <person name="Matiasovicova J."/>
            <person name="Kubasova T."/>
            <person name="Cejkova D."/>
            <person name="Rychlik I."/>
        </authorList>
    </citation>
    <scope>NUCLEOTIDE SEQUENCE</scope>
    <source>
        <strain evidence="2">An420c</strain>
    </source>
</reference>
<gene>
    <name evidence="2" type="ORF">H6A13_03265</name>
</gene>
<dbReference type="InterPro" id="IPR011854">
    <property type="entry name" value="HypE"/>
</dbReference>
<dbReference type="SUPFAM" id="SSF56042">
    <property type="entry name" value="PurM C-terminal domain-like"/>
    <property type="match status" value="1"/>
</dbReference>
<sequence>MDKGVRAGQKIILTGWIGLSGMQIVMDKKERELRERFSRAFLAEIKEQADRVPACPAEEMEALTGETVRPVGEGGIFAALWDLAKEEKTGLHVDLKKFPVRQETIEICELYRLNPYQLRSGGCFLIVTEDESRVVRELSARGIPAAVIGELTNNNDKIIQNGEDIRYIDRPAPDELEKIL</sequence>
<reference evidence="2" key="1">
    <citation type="submission" date="2020-08" db="EMBL/GenBank/DDBJ databases">
        <authorList>
            <person name="Cejkova D."/>
            <person name="Kubasova T."/>
            <person name="Jahodarova E."/>
            <person name="Rychlik I."/>
        </authorList>
    </citation>
    <scope>NUCLEOTIDE SEQUENCE</scope>
    <source>
        <strain evidence="2">An420c</strain>
    </source>
</reference>
<dbReference type="Proteomes" id="UP000713880">
    <property type="component" value="Unassembled WGS sequence"/>
</dbReference>
<evidence type="ECO:0000313" key="2">
    <source>
        <dbReference type="EMBL" id="MBM6826126.1"/>
    </source>
</evidence>
<accession>A0A938WYQ6</accession>
<dbReference type="EMBL" id="JACJLV010000007">
    <property type="protein sequence ID" value="MBM6826126.1"/>
    <property type="molecule type" value="Genomic_DNA"/>
</dbReference>
<organism evidence="2 3">
    <name type="scientific">Mordavella massiliensis</name>
    <dbReference type="NCBI Taxonomy" id="1871024"/>
    <lineage>
        <taxon>Bacteria</taxon>
        <taxon>Bacillati</taxon>
        <taxon>Bacillota</taxon>
        <taxon>Clostridia</taxon>
        <taxon>Eubacteriales</taxon>
        <taxon>Clostridiaceae</taxon>
        <taxon>Mordavella</taxon>
    </lineage>
</organism>
<feature type="domain" description="PurM-like C-terminal" evidence="1">
    <location>
        <begin position="6"/>
        <end position="157"/>
    </location>
</feature>
<dbReference type="PANTHER" id="PTHR30303">
    <property type="entry name" value="HYDROGENASE ISOENZYMES FORMATION PROTEIN HYPE"/>
    <property type="match status" value="1"/>
</dbReference>
<dbReference type="AlphaFoldDB" id="A0A938WYQ6"/>
<comment type="caution">
    <text evidence="2">The sequence shown here is derived from an EMBL/GenBank/DDBJ whole genome shotgun (WGS) entry which is preliminary data.</text>
</comment>
<evidence type="ECO:0000313" key="3">
    <source>
        <dbReference type="Proteomes" id="UP000713880"/>
    </source>
</evidence>
<proteinExistence type="predicted"/>
<dbReference type="GO" id="GO:0051604">
    <property type="term" value="P:protein maturation"/>
    <property type="evidence" value="ECO:0007669"/>
    <property type="project" value="TreeGrafter"/>
</dbReference>
<name>A0A938WYQ6_9CLOT</name>
<keyword evidence="3" id="KW-1185">Reference proteome</keyword>
<dbReference type="InterPro" id="IPR010918">
    <property type="entry name" value="PurM-like_C_dom"/>
</dbReference>